<dbReference type="RefSeq" id="WP_094451321.1">
    <property type="nucleotide sequence ID" value="NZ_NMVI01000025.1"/>
</dbReference>
<dbReference type="InterPro" id="IPR003439">
    <property type="entry name" value="ABC_transporter-like_ATP-bd"/>
</dbReference>
<dbReference type="PANTHER" id="PTHR43776">
    <property type="entry name" value="TRANSPORT ATP-BINDING PROTEIN"/>
    <property type="match status" value="1"/>
</dbReference>
<evidence type="ECO:0000256" key="4">
    <source>
        <dbReference type="ARBA" id="ARBA00022840"/>
    </source>
</evidence>
<keyword evidence="3" id="KW-0547">Nucleotide-binding</keyword>
<dbReference type="FunFam" id="3.40.50.300:FF:000016">
    <property type="entry name" value="Oligopeptide ABC transporter ATP-binding component"/>
    <property type="match status" value="1"/>
</dbReference>
<dbReference type="Pfam" id="PF00005">
    <property type="entry name" value="ABC_tran"/>
    <property type="match status" value="2"/>
</dbReference>
<dbReference type="InterPro" id="IPR050319">
    <property type="entry name" value="ABC_transp_ATP-bind"/>
</dbReference>
<dbReference type="Pfam" id="PF08352">
    <property type="entry name" value="oligo_HPY"/>
    <property type="match status" value="2"/>
</dbReference>
<keyword evidence="2" id="KW-0813">Transport</keyword>
<evidence type="ECO:0000256" key="2">
    <source>
        <dbReference type="ARBA" id="ARBA00022448"/>
    </source>
</evidence>
<dbReference type="PROSITE" id="PS00211">
    <property type="entry name" value="ABC_TRANSPORTER_1"/>
    <property type="match status" value="2"/>
</dbReference>
<feature type="domain" description="ABC transporter" evidence="5">
    <location>
        <begin position="288"/>
        <end position="544"/>
    </location>
</feature>
<dbReference type="SUPFAM" id="SSF52540">
    <property type="entry name" value="P-loop containing nucleoside triphosphate hydrolases"/>
    <property type="match status" value="2"/>
</dbReference>
<dbReference type="AlphaFoldDB" id="A0A255E145"/>
<dbReference type="GO" id="GO:0016887">
    <property type="term" value="F:ATP hydrolysis activity"/>
    <property type="evidence" value="ECO:0007669"/>
    <property type="project" value="InterPro"/>
</dbReference>
<proteinExistence type="inferred from homology"/>
<dbReference type="Gene3D" id="3.40.50.300">
    <property type="entry name" value="P-loop containing nucleotide triphosphate hydrolases"/>
    <property type="match status" value="2"/>
</dbReference>
<dbReference type="NCBIfam" id="NF007739">
    <property type="entry name" value="PRK10419.1"/>
    <property type="match status" value="2"/>
</dbReference>
<dbReference type="EMBL" id="NMVI01000025">
    <property type="protein sequence ID" value="OYN85216.1"/>
    <property type="molecule type" value="Genomic_DNA"/>
</dbReference>
<name>A0A255E145_9ACTN</name>
<organism evidence="6 7">
    <name type="scientific">Parenemella sanctibonifatiensis</name>
    <dbReference type="NCBI Taxonomy" id="2016505"/>
    <lineage>
        <taxon>Bacteria</taxon>
        <taxon>Bacillati</taxon>
        <taxon>Actinomycetota</taxon>
        <taxon>Actinomycetes</taxon>
        <taxon>Propionibacteriales</taxon>
        <taxon>Propionibacteriaceae</taxon>
        <taxon>Parenemella</taxon>
    </lineage>
</organism>
<dbReference type="InterPro" id="IPR013563">
    <property type="entry name" value="Oligopep_ABC_C"/>
</dbReference>
<dbReference type="GO" id="GO:0055085">
    <property type="term" value="P:transmembrane transport"/>
    <property type="evidence" value="ECO:0007669"/>
    <property type="project" value="UniProtKB-ARBA"/>
</dbReference>
<dbReference type="SMART" id="SM00382">
    <property type="entry name" value="AAA"/>
    <property type="match status" value="2"/>
</dbReference>
<dbReference type="InterPro" id="IPR027417">
    <property type="entry name" value="P-loop_NTPase"/>
</dbReference>
<dbReference type="NCBIfam" id="NF008453">
    <property type="entry name" value="PRK11308.1"/>
    <property type="match status" value="2"/>
</dbReference>
<evidence type="ECO:0000313" key="7">
    <source>
        <dbReference type="Proteomes" id="UP000216533"/>
    </source>
</evidence>
<comment type="caution">
    <text evidence="6">The sequence shown here is derived from an EMBL/GenBank/DDBJ whole genome shotgun (WGS) entry which is preliminary data.</text>
</comment>
<comment type="similarity">
    <text evidence="1">Belongs to the ABC transporter superfamily.</text>
</comment>
<dbReference type="CDD" id="cd03257">
    <property type="entry name" value="ABC_NikE_OppD_transporters"/>
    <property type="match status" value="2"/>
</dbReference>
<evidence type="ECO:0000256" key="1">
    <source>
        <dbReference type="ARBA" id="ARBA00005417"/>
    </source>
</evidence>
<feature type="domain" description="ABC transporter" evidence="5">
    <location>
        <begin position="6"/>
        <end position="264"/>
    </location>
</feature>
<dbReference type="Proteomes" id="UP000216533">
    <property type="component" value="Unassembled WGS sequence"/>
</dbReference>
<protein>
    <submittedName>
        <fullName evidence="6">ABC transporter ATP-binding protein</fullName>
    </submittedName>
</protein>
<accession>A0A255E145</accession>
<evidence type="ECO:0000256" key="3">
    <source>
        <dbReference type="ARBA" id="ARBA00022741"/>
    </source>
</evidence>
<dbReference type="PANTHER" id="PTHR43776:SF7">
    <property type="entry name" value="D,D-DIPEPTIDE TRANSPORT ATP-BINDING PROTEIN DDPF-RELATED"/>
    <property type="match status" value="1"/>
</dbReference>
<evidence type="ECO:0000259" key="5">
    <source>
        <dbReference type="PROSITE" id="PS50893"/>
    </source>
</evidence>
<dbReference type="InterPro" id="IPR017871">
    <property type="entry name" value="ABC_transporter-like_CS"/>
</dbReference>
<dbReference type="InterPro" id="IPR003593">
    <property type="entry name" value="AAA+_ATPase"/>
</dbReference>
<dbReference type="PROSITE" id="PS50893">
    <property type="entry name" value="ABC_TRANSPORTER_2"/>
    <property type="match status" value="2"/>
</dbReference>
<keyword evidence="4 6" id="KW-0067">ATP-binding</keyword>
<gene>
    <name evidence="6" type="ORF">CGZ92_10390</name>
</gene>
<sequence>MTDNILEVDGLSTTFFTPEGEVPAVVDASFSLRRGRTLAIVGESGSGKSVTVRSVLGILSHPGKQVAGSVRFQPEADGPTTDLGTLAVTGAEFRKIRGRQISMIFQEPMASLSPVHTIGNQISEMLEVHRGMSRKEARPLVIEALERVRIPRPEERIDAYTFQLSGGMRQRAMIAMALILEPALVIADEPTTALDVTTRAQILKLLAELKDEQGTSLIFITHDMGVVAQIADDVVVMRRGKVVESGDVHQIFANPQHEYTQQLLAAARLEIREPDQAVEVAEQAKPLLSVEHLSMTFASASGGIFSRKKEKVEAVKDVSIALAPGSTFGLVGESGSGKTTLGRCVLRVYEPTEGTMLFRQGDSEVDLAKLSGKQLRPFRSKIRMVVQDPYGSLNPRMTVRQIVEEPMLMLKGEATRAERGDQIAEMLRRVGLESAVMNRYPHAFSGGERQRICIARALITDPSLVVADEAVSALDVSVRAQVLELMAELQADLGLTYLFISHDLSVVERVCDDVAVMLHGEIVERGKVGDIFDDPQHDYTKSLLDAVPVPDPSQRQAS</sequence>
<reference evidence="6 7" key="1">
    <citation type="submission" date="2017-07" db="EMBL/GenBank/DDBJ databases">
        <title>Draft whole genome sequences of clinical Proprionibacteriaceae strains.</title>
        <authorList>
            <person name="Bernier A.-M."/>
            <person name="Bernard K."/>
            <person name="Domingo M.-C."/>
        </authorList>
    </citation>
    <scope>NUCLEOTIDE SEQUENCE [LARGE SCALE GENOMIC DNA]</scope>
    <source>
        <strain evidence="6 7">NML 160184</strain>
    </source>
</reference>
<evidence type="ECO:0000313" key="6">
    <source>
        <dbReference type="EMBL" id="OYN85216.1"/>
    </source>
</evidence>
<dbReference type="GO" id="GO:0005524">
    <property type="term" value="F:ATP binding"/>
    <property type="evidence" value="ECO:0007669"/>
    <property type="project" value="UniProtKB-KW"/>
</dbReference>
<dbReference type="GO" id="GO:0015833">
    <property type="term" value="P:peptide transport"/>
    <property type="evidence" value="ECO:0007669"/>
    <property type="project" value="InterPro"/>
</dbReference>